<evidence type="ECO:0000313" key="2">
    <source>
        <dbReference type="Proteomes" id="UP000265520"/>
    </source>
</evidence>
<sequence length="44" mass="4786">PPVEAKGLKDVDPRAYAVSFLTDGTTDRTWIRDDLAGGAPLPFR</sequence>
<keyword evidence="2" id="KW-1185">Reference proteome</keyword>
<reference evidence="1 2" key="1">
    <citation type="journal article" date="2018" name="Front. Plant Sci.">
        <title>Red Clover (Trifolium pratense) and Zigzag Clover (T. medium) - A Picture of Genomic Similarities and Differences.</title>
        <authorList>
            <person name="Dluhosova J."/>
            <person name="Istvanek J."/>
            <person name="Nedelnik J."/>
            <person name="Repkova J."/>
        </authorList>
    </citation>
    <scope>NUCLEOTIDE SEQUENCE [LARGE SCALE GENOMIC DNA]</scope>
    <source>
        <strain evidence="2">cv. 10/8</strain>
        <tissue evidence="1">Leaf</tissue>
    </source>
</reference>
<dbReference type="EMBL" id="LXQA011177836">
    <property type="protein sequence ID" value="MCI87881.1"/>
    <property type="molecule type" value="Genomic_DNA"/>
</dbReference>
<evidence type="ECO:0000313" key="1">
    <source>
        <dbReference type="EMBL" id="MCI87881.1"/>
    </source>
</evidence>
<accession>A0A392VLL7</accession>
<comment type="caution">
    <text evidence="1">The sequence shown here is derived from an EMBL/GenBank/DDBJ whole genome shotgun (WGS) entry which is preliminary data.</text>
</comment>
<organism evidence="1 2">
    <name type="scientific">Trifolium medium</name>
    <dbReference type="NCBI Taxonomy" id="97028"/>
    <lineage>
        <taxon>Eukaryota</taxon>
        <taxon>Viridiplantae</taxon>
        <taxon>Streptophyta</taxon>
        <taxon>Embryophyta</taxon>
        <taxon>Tracheophyta</taxon>
        <taxon>Spermatophyta</taxon>
        <taxon>Magnoliopsida</taxon>
        <taxon>eudicotyledons</taxon>
        <taxon>Gunneridae</taxon>
        <taxon>Pentapetalae</taxon>
        <taxon>rosids</taxon>
        <taxon>fabids</taxon>
        <taxon>Fabales</taxon>
        <taxon>Fabaceae</taxon>
        <taxon>Papilionoideae</taxon>
        <taxon>50 kb inversion clade</taxon>
        <taxon>NPAAA clade</taxon>
        <taxon>Hologalegina</taxon>
        <taxon>IRL clade</taxon>
        <taxon>Trifolieae</taxon>
        <taxon>Trifolium</taxon>
    </lineage>
</organism>
<protein>
    <submittedName>
        <fullName evidence="1">Uncharacterized protein</fullName>
    </submittedName>
</protein>
<name>A0A392VLL7_9FABA</name>
<dbReference type="Proteomes" id="UP000265520">
    <property type="component" value="Unassembled WGS sequence"/>
</dbReference>
<dbReference type="AlphaFoldDB" id="A0A392VLL7"/>
<feature type="non-terminal residue" evidence="1">
    <location>
        <position position="1"/>
    </location>
</feature>
<proteinExistence type="predicted"/>